<accession>A0ABY6UDT1</accession>
<dbReference type="Proteomes" id="UP000766486">
    <property type="component" value="Unassembled WGS sequence"/>
</dbReference>
<evidence type="ECO:0008006" key="3">
    <source>
        <dbReference type="Google" id="ProtNLM"/>
    </source>
</evidence>
<proteinExistence type="predicted"/>
<protein>
    <recommendedName>
        <fullName evidence="3">TauD/TfdA-like domain-containing protein</fullName>
    </recommendedName>
</protein>
<gene>
    <name evidence="1" type="ORF">CLO192961_LOCUS248199</name>
</gene>
<evidence type="ECO:0000313" key="1">
    <source>
        <dbReference type="EMBL" id="VUC28900.1"/>
    </source>
</evidence>
<dbReference type="EMBL" id="CABFNS010000795">
    <property type="protein sequence ID" value="VUC28900.1"/>
    <property type="molecule type" value="Genomic_DNA"/>
</dbReference>
<comment type="caution">
    <text evidence="1">The sequence shown here is derived from an EMBL/GenBank/DDBJ whole genome shotgun (WGS) entry which is preliminary data.</text>
</comment>
<reference evidence="1 2" key="1">
    <citation type="submission" date="2019-06" db="EMBL/GenBank/DDBJ databases">
        <authorList>
            <person name="Broberg M."/>
        </authorList>
    </citation>
    <scope>NUCLEOTIDE SEQUENCE [LARGE SCALE GENOMIC DNA]</scope>
</reference>
<name>A0ABY6UDT1_BIOOC</name>
<organism evidence="1 2">
    <name type="scientific">Bionectria ochroleuca</name>
    <name type="common">Gliocladium roseum</name>
    <dbReference type="NCBI Taxonomy" id="29856"/>
    <lineage>
        <taxon>Eukaryota</taxon>
        <taxon>Fungi</taxon>
        <taxon>Dikarya</taxon>
        <taxon>Ascomycota</taxon>
        <taxon>Pezizomycotina</taxon>
        <taxon>Sordariomycetes</taxon>
        <taxon>Hypocreomycetidae</taxon>
        <taxon>Hypocreales</taxon>
        <taxon>Bionectriaceae</taxon>
        <taxon>Clonostachys</taxon>
    </lineage>
</organism>
<sequence length="101" mass="11551">MSRTPFVFDTGGLWREKQSSPCPPFQSHIILQVIEFWGVGSEQGNALHTDISFPAVPVARVMIRTTIYEMMLQHVGIEKGNIIREMTSRDSKRVKQFVQQC</sequence>
<keyword evidence="2" id="KW-1185">Reference proteome</keyword>
<evidence type="ECO:0000313" key="2">
    <source>
        <dbReference type="Proteomes" id="UP000766486"/>
    </source>
</evidence>